<keyword evidence="6" id="KW-0808">Transferase</keyword>
<name>A0A834M9I0_RHYFE</name>
<dbReference type="InterPro" id="IPR013083">
    <property type="entry name" value="Znf_RING/FYVE/PHD"/>
</dbReference>
<dbReference type="InterPro" id="IPR036388">
    <property type="entry name" value="WH-like_DNA-bd_sf"/>
</dbReference>
<evidence type="ECO:0000256" key="8">
    <source>
        <dbReference type="ARBA" id="ARBA00022763"/>
    </source>
</evidence>
<evidence type="ECO:0000256" key="7">
    <source>
        <dbReference type="ARBA" id="ARBA00022723"/>
    </source>
</evidence>
<comment type="caution">
    <text evidence="18">The sequence shown here is derived from an EMBL/GenBank/DDBJ whole genome shotgun (WGS) entry which is preliminary data.</text>
</comment>
<keyword evidence="10" id="KW-0833">Ubl conjugation pathway</keyword>
<evidence type="ECO:0000256" key="15">
    <source>
        <dbReference type="PROSITE-ProRule" id="PRU00175"/>
    </source>
</evidence>
<dbReference type="AlphaFoldDB" id="A0A834M9I0"/>
<dbReference type="EC" id="2.3.2.27" evidence="4"/>
<keyword evidence="8" id="KW-0227">DNA damage</keyword>
<keyword evidence="13" id="KW-0234">DNA repair</keyword>
<evidence type="ECO:0000256" key="6">
    <source>
        <dbReference type="ARBA" id="ARBA00022679"/>
    </source>
</evidence>
<comment type="subcellular location">
    <subcellularLocation>
        <location evidence="2">Nucleus</location>
    </subcellularLocation>
</comment>
<evidence type="ECO:0000256" key="10">
    <source>
        <dbReference type="ARBA" id="ARBA00022786"/>
    </source>
</evidence>
<feature type="region of interest" description="Disordered" evidence="16">
    <location>
        <begin position="187"/>
        <end position="213"/>
    </location>
</feature>
<dbReference type="SUPFAM" id="SSF57850">
    <property type="entry name" value="RING/U-box"/>
    <property type="match status" value="1"/>
</dbReference>
<dbReference type="InterPro" id="IPR001841">
    <property type="entry name" value="Znf_RING"/>
</dbReference>
<evidence type="ECO:0000256" key="5">
    <source>
        <dbReference type="ARBA" id="ARBA00019422"/>
    </source>
</evidence>
<dbReference type="Proteomes" id="UP000625711">
    <property type="component" value="Unassembled WGS sequence"/>
</dbReference>
<keyword evidence="12" id="KW-0233">DNA recombination</keyword>
<accession>A0A834M9I0</accession>
<sequence>MEFKHKRLIQYLMEKGGVALEKVLKDFKNEITTIKELKADINQINNLIKKQYFKIAIANCELTDKEVVCWLNTKSDNIAKHRSYKLTSSISREKAQNILYKWFKIQYFIKKDEFIYAGPRLILEFTSYLKSQLPDHICNLCSELVLRTKMCSNCNEIFHTYCLKKYLAKQHKCPSCMKTWTEETQDITNKQNSSDQMEVETPRSSKYRRVRNS</sequence>
<keyword evidence="7" id="KW-0479">Metal-binding</keyword>
<protein>
    <recommendedName>
        <fullName evidence="5">Non-structural maintenance of chromosomes element 1 homolog</fullName>
        <ecNumber evidence="4">2.3.2.27</ecNumber>
    </recommendedName>
</protein>
<organism evidence="18 19">
    <name type="scientific">Rhynchophorus ferrugineus</name>
    <name type="common">Red palm weevil</name>
    <name type="synonym">Curculio ferrugineus</name>
    <dbReference type="NCBI Taxonomy" id="354439"/>
    <lineage>
        <taxon>Eukaryota</taxon>
        <taxon>Metazoa</taxon>
        <taxon>Ecdysozoa</taxon>
        <taxon>Arthropoda</taxon>
        <taxon>Hexapoda</taxon>
        <taxon>Insecta</taxon>
        <taxon>Pterygota</taxon>
        <taxon>Neoptera</taxon>
        <taxon>Endopterygota</taxon>
        <taxon>Coleoptera</taxon>
        <taxon>Polyphaga</taxon>
        <taxon>Cucujiformia</taxon>
        <taxon>Curculionidae</taxon>
        <taxon>Dryophthorinae</taxon>
        <taxon>Rhynchophorus</taxon>
    </lineage>
</organism>
<dbReference type="GO" id="GO:0005634">
    <property type="term" value="C:nucleus"/>
    <property type="evidence" value="ECO:0007669"/>
    <property type="project" value="UniProtKB-SubCell"/>
</dbReference>
<reference evidence="18" key="1">
    <citation type="submission" date="2020-08" db="EMBL/GenBank/DDBJ databases">
        <title>Genome sequencing and assembly of the red palm weevil Rhynchophorus ferrugineus.</title>
        <authorList>
            <person name="Dias G.B."/>
            <person name="Bergman C.M."/>
            <person name="Manee M."/>
        </authorList>
    </citation>
    <scope>NUCLEOTIDE SEQUENCE</scope>
    <source>
        <strain evidence="18">AA-2017</strain>
        <tissue evidence="18">Whole larva</tissue>
    </source>
</reference>
<comment type="catalytic activity">
    <reaction evidence="1">
        <text>S-ubiquitinyl-[E2 ubiquitin-conjugating enzyme]-L-cysteine + [acceptor protein]-L-lysine = [E2 ubiquitin-conjugating enzyme]-L-cysteine + N(6)-ubiquitinyl-[acceptor protein]-L-lysine.</text>
        <dbReference type="EC" id="2.3.2.27"/>
    </reaction>
</comment>
<dbReference type="GO" id="GO:0008270">
    <property type="term" value="F:zinc ion binding"/>
    <property type="evidence" value="ECO:0007669"/>
    <property type="project" value="UniProtKB-KW"/>
</dbReference>
<feature type="domain" description="RING-type" evidence="17">
    <location>
        <begin position="138"/>
        <end position="176"/>
    </location>
</feature>
<evidence type="ECO:0000256" key="16">
    <source>
        <dbReference type="SAM" id="MobiDB-lite"/>
    </source>
</evidence>
<evidence type="ECO:0000256" key="1">
    <source>
        <dbReference type="ARBA" id="ARBA00000900"/>
    </source>
</evidence>
<dbReference type="InterPro" id="IPR014857">
    <property type="entry name" value="Nse1_RING_C4HC3-type"/>
</dbReference>
<evidence type="ECO:0000313" key="18">
    <source>
        <dbReference type="EMBL" id="KAF7275713.1"/>
    </source>
</evidence>
<dbReference type="Gene3D" id="1.10.10.10">
    <property type="entry name" value="Winged helix-like DNA-binding domain superfamily/Winged helix DNA-binding domain"/>
    <property type="match status" value="1"/>
</dbReference>
<keyword evidence="14" id="KW-0539">Nucleus</keyword>
<gene>
    <name evidence="18" type="ORF">GWI33_011344</name>
</gene>
<keyword evidence="19" id="KW-1185">Reference proteome</keyword>
<comment type="similarity">
    <text evidence="3">Belongs to the NSE1 family.</text>
</comment>
<evidence type="ECO:0000256" key="9">
    <source>
        <dbReference type="ARBA" id="ARBA00022771"/>
    </source>
</evidence>
<dbReference type="EMBL" id="JAACXV010009346">
    <property type="protein sequence ID" value="KAF7275713.1"/>
    <property type="molecule type" value="Genomic_DNA"/>
</dbReference>
<dbReference type="Gene3D" id="3.30.40.10">
    <property type="entry name" value="Zinc/RING finger domain, C3HC4 (zinc finger)"/>
    <property type="match status" value="1"/>
</dbReference>
<proteinExistence type="inferred from homology"/>
<evidence type="ECO:0000256" key="4">
    <source>
        <dbReference type="ARBA" id="ARBA00012483"/>
    </source>
</evidence>
<dbReference type="Pfam" id="PF08746">
    <property type="entry name" value="zf-RING-like"/>
    <property type="match status" value="1"/>
</dbReference>
<keyword evidence="9 15" id="KW-0863">Zinc-finger</keyword>
<evidence type="ECO:0000256" key="3">
    <source>
        <dbReference type="ARBA" id="ARBA00010258"/>
    </source>
</evidence>
<dbReference type="PANTHER" id="PTHR20973:SF0">
    <property type="entry name" value="NON-STRUCTURAL MAINTENANCE OF CHROMOSOMES ELEMENT 1 HOMOLOG"/>
    <property type="match status" value="1"/>
</dbReference>
<dbReference type="GO" id="GO:0030915">
    <property type="term" value="C:Smc5-Smc6 complex"/>
    <property type="evidence" value="ECO:0007669"/>
    <property type="project" value="InterPro"/>
</dbReference>
<dbReference type="InterPro" id="IPR011513">
    <property type="entry name" value="Nse1"/>
</dbReference>
<evidence type="ECO:0000259" key="17">
    <source>
        <dbReference type="PROSITE" id="PS50089"/>
    </source>
</evidence>
<evidence type="ECO:0000256" key="14">
    <source>
        <dbReference type="ARBA" id="ARBA00023242"/>
    </source>
</evidence>
<evidence type="ECO:0000313" key="19">
    <source>
        <dbReference type="Proteomes" id="UP000625711"/>
    </source>
</evidence>
<dbReference type="GO" id="GO:0000724">
    <property type="term" value="P:double-strand break repair via homologous recombination"/>
    <property type="evidence" value="ECO:0007669"/>
    <property type="project" value="TreeGrafter"/>
</dbReference>
<dbReference type="PROSITE" id="PS50089">
    <property type="entry name" value="ZF_RING_2"/>
    <property type="match status" value="1"/>
</dbReference>
<keyword evidence="11" id="KW-0862">Zinc</keyword>
<evidence type="ECO:0000256" key="2">
    <source>
        <dbReference type="ARBA" id="ARBA00004123"/>
    </source>
</evidence>
<dbReference type="PANTHER" id="PTHR20973">
    <property type="entry name" value="NON-SMC ELEMENT 1-RELATED"/>
    <property type="match status" value="1"/>
</dbReference>
<evidence type="ECO:0000256" key="13">
    <source>
        <dbReference type="ARBA" id="ARBA00023204"/>
    </source>
</evidence>
<evidence type="ECO:0000256" key="11">
    <source>
        <dbReference type="ARBA" id="ARBA00022833"/>
    </source>
</evidence>
<feature type="compositionally biased region" description="Polar residues" evidence="16">
    <location>
        <begin position="187"/>
        <end position="196"/>
    </location>
</feature>
<dbReference type="GO" id="GO:0061630">
    <property type="term" value="F:ubiquitin protein ligase activity"/>
    <property type="evidence" value="ECO:0007669"/>
    <property type="project" value="UniProtKB-EC"/>
</dbReference>
<dbReference type="OrthoDB" id="185455at2759"/>
<evidence type="ECO:0000256" key="12">
    <source>
        <dbReference type="ARBA" id="ARBA00023172"/>
    </source>
</evidence>